<accession>A0A0T9R9R9</accession>
<dbReference type="STRING" id="1288385.ERS137968_02790"/>
<dbReference type="Proteomes" id="UP000045840">
    <property type="component" value="Unassembled WGS sequence"/>
</dbReference>
<name>A0A0T9R9R9_9GAMM</name>
<evidence type="ECO:0000313" key="4">
    <source>
        <dbReference type="Proteomes" id="UP000045840"/>
    </source>
</evidence>
<evidence type="ECO:0000313" key="1">
    <source>
        <dbReference type="EMBL" id="CNI51373.1"/>
    </source>
</evidence>
<dbReference type="EMBL" id="CWJL01000014">
    <property type="protein sequence ID" value="CRY67708.1"/>
    <property type="molecule type" value="Genomic_DNA"/>
</dbReference>
<reference evidence="4" key="2">
    <citation type="submission" date="2015-03" db="EMBL/GenBank/DDBJ databases">
        <authorList>
            <consortium name="Pathogen Informatics"/>
        </authorList>
    </citation>
    <scope>NUCLEOTIDE SEQUENCE [LARGE SCALE GENOMIC DNA]</scope>
    <source>
        <strain evidence="4">A125KOH2</strain>
    </source>
</reference>
<organism evidence="1 4">
    <name type="scientific">Yersinia pekkanenii</name>
    <dbReference type="NCBI Taxonomy" id="1288385"/>
    <lineage>
        <taxon>Bacteria</taxon>
        <taxon>Pseudomonadati</taxon>
        <taxon>Pseudomonadota</taxon>
        <taxon>Gammaproteobacteria</taxon>
        <taxon>Enterobacterales</taxon>
        <taxon>Yersiniaceae</taxon>
        <taxon>Yersinia</taxon>
    </lineage>
</organism>
<evidence type="ECO:0000313" key="3">
    <source>
        <dbReference type="Proteomes" id="UP000044625"/>
    </source>
</evidence>
<dbReference type="RefSeq" id="WP_126286928.1">
    <property type="nucleotide sequence ID" value="NZ_CAWMMU010000014.1"/>
</dbReference>
<keyword evidence="3" id="KW-1185">Reference proteome</keyword>
<gene>
    <name evidence="1" type="ORF">ERS008529_04239</name>
    <name evidence="2" type="ORF">ERS137968_02790</name>
</gene>
<proteinExistence type="predicted"/>
<dbReference type="Proteomes" id="UP000044625">
    <property type="component" value="Unassembled WGS sequence"/>
</dbReference>
<evidence type="ECO:0000313" key="2">
    <source>
        <dbReference type="EMBL" id="CRY67708.1"/>
    </source>
</evidence>
<dbReference type="OrthoDB" id="8779842at2"/>
<dbReference type="AlphaFoldDB" id="A0A0T9R9R9"/>
<protein>
    <submittedName>
        <fullName evidence="1">Uncharacterized protein</fullName>
    </submittedName>
</protein>
<sequence length="184" mass="20461">MIKSIFFTLAIVYSSTILAKVSPAVVAIGIVSLSPEDISLSTTKNSLSDDNVLMCFDTPDQKRKCSSLPGSKFVEVITNDSVTDVSSEKEIHTFRYIMNKSDNTDAVYGIAVIYSSKQKVDYKMTLNTYPSELSILLDDKKMNFNLCTSVEGVHVYAPQYKNSMHIYLSLGYEVSPTCSNDVYQ</sequence>
<reference evidence="2 3" key="1">
    <citation type="submission" date="2015-03" db="EMBL/GenBank/DDBJ databases">
        <authorList>
            <consortium name="Pathogen Informatics"/>
            <person name="Murphy D."/>
        </authorList>
    </citation>
    <scope>NUCLEOTIDE SEQUENCE [LARGE SCALE GENOMIC DNA]</scope>
    <source>
        <strain evidence="2">Type strain: CIP110230</strain>
        <strain evidence="3">type strain: CIP110230</strain>
    </source>
</reference>
<reference evidence="1" key="3">
    <citation type="submission" date="2015-03" db="EMBL/GenBank/DDBJ databases">
        <authorList>
            <person name="Murphy D."/>
        </authorList>
    </citation>
    <scope>NUCLEOTIDE SEQUENCE [LARGE SCALE GENOMIC DNA]</scope>
    <source>
        <strain evidence="1">A125KOH2</strain>
    </source>
</reference>
<dbReference type="EMBL" id="CQAZ01000059">
    <property type="protein sequence ID" value="CNI51373.1"/>
    <property type="molecule type" value="Genomic_DNA"/>
</dbReference>